<organism evidence="3 4">
    <name type="scientific">Coffea arabica</name>
    <name type="common">Arabian coffee</name>
    <dbReference type="NCBI Taxonomy" id="13443"/>
    <lineage>
        <taxon>Eukaryota</taxon>
        <taxon>Viridiplantae</taxon>
        <taxon>Streptophyta</taxon>
        <taxon>Embryophyta</taxon>
        <taxon>Tracheophyta</taxon>
        <taxon>Spermatophyta</taxon>
        <taxon>Magnoliopsida</taxon>
        <taxon>eudicotyledons</taxon>
        <taxon>Gunneridae</taxon>
        <taxon>Pentapetalae</taxon>
        <taxon>asterids</taxon>
        <taxon>lamiids</taxon>
        <taxon>Gentianales</taxon>
        <taxon>Rubiaceae</taxon>
        <taxon>Ixoroideae</taxon>
        <taxon>Gardenieae complex</taxon>
        <taxon>Bertiereae - Coffeeae clade</taxon>
        <taxon>Coffeeae</taxon>
        <taxon>Coffea</taxon>
    </lineage>
</organism>
<evidence type="ECO:0000259" key="2">
    <source>
        <dbReference type="Pfam" id="PF24626"/>
    </source>
</evidence>
<dbReference type="SUPFAM" id="SSF54160">
    <property type="entry name" value="Chromo domain-like"/>
    <property type="match status" value="1"/>
</dbReference>
<dbReference type="InterPro" id="IPR056924">
    <property type="entry name" value="SH3_Tf2-1"/>
</dbReference>
<gene>
    <name evidence="4" type="primary">LOC113737440</name>
</gene>
<evidence type="ECO:0000313" key="3">
    <source>
        <dbReference type="Proteomes" id="UP001652660"/>
    </source>
</evidence>
<evidence type="ECO:0000259" key="1">
    <source>
        <dbReference type="Pfam" id="PF00385"/>
    </source>
</evidence>
<dbReference type="RefSeq" id="XP_027120474.2">
    <property type="nucleotide sequence ID" value="XM_027264673.2"/>
</dbReference>
<name>A0A6P6WYF4_COFAR</name>
<dbReference type="Pfam" id="PF24626">
    <property type="entry name" value="SH3_Tf2-1"/>
    <property type="match status" value="1"/>
</dbReference>
<feature type="domain" description="Tf2-1-like SH3-like" evidence="2">
    <location>
        <begin position="2"/>
        <end position="51"/>
    </location>
</feature>
<accession>A0A6P6WYF4</accession>
<dbReference type="InterPro" id="IPR023780">
    <property type="entry name" value="Chromo_domain"/>
</dbReference>
<proteinExistence type="predicted"/>
<reference evidence="3" key="1">
    <citation type="journal article" date="2025" name="Foods">
        <title>Unveiling the Microbial Signatures of Arabica Coffee Cherries: Insights into Ripeness Specific Diversity, Functional Traits, and Implications for Quality and Safety.</title>
        <authorList>
            <consortium name="RefSeq"/>
            <person name="Tenea G.N."/>
            <person name="Cifuentes V."/>
            <person name="Reyes P."/>
            <person name="Cevallos-Vallejos M."/>
        </authorList>
    </citation>
    <scope>NUCLEOTIDE SEQUENCE [LARGE SCALE GENOMIC DNA]</scope>
</reference>
<dbReference type="GeneID" id="113737440"/>
<dbReference type="InterPro" id="IPR016197">
    <property type="entry name" value="Chromo-like_dom_sf"/>
</dbReference>
<evidence type="ECO:0008006" key="5">
    <source>
        <dbReference type="Google" id="ProtNLM"/>
    </source>
</evidence>
<evidence type="ECO:0000313" key="4">
    <source>
        <dbReference type="RefSeq" id="XP_027120474.2"/>
    </source>
</evidence>
<dbReference type="Proteomes" id="UP001652660">
    <property type="component" value="Chromosome 3e"/>
</dbReference>
<feature type="domain" description="Chromo" evidence="1">
    <location>
        <begin position="76"/>
        <end position="121"/>
    </location>
</feature>
<dbReference type="Pfam" id="PF00385">
    <property type="entry name" value="Chromo"/>
    <property type="match status" value="1"/>
</dbReference>
<dbReference type="PANTHER" id="PTHR46148:SF57">
    <property type="entry name" value="OS12G0499874 PROTEIN"/>
    <property type="match status" value="1"/>
</dbReference>
<dbReference type="OrthoDB" id="1939135at2759"/>
<dbReference type="AlphaFoldDB" id="A0A6P6WYF4"/>
<protein>
    <recommendedName>
        <fullName evidence="5">Chromo domain-containing protein</fullName>
    </recommendedName>
</protein>
<dbReference type="PANTHER" id="PTHR46148">
    <property type="entry name" value="CHROMO DOMAIN-CONTAINING PROTEIN"/>
    <property type="match status" value="1"/>
</dbReference>
<reference evidence="4" key="2">
    <citation type="submission" date="2025-08" db="UniProtKB">
        <authorList>
            <consortium name="RefSeq"/>
        </authorList>
    </citation>
    <scope>IDENTIFICATION</scope>
    <source>
        <tissue evidence="4">Leaves</tissue>
    </source>
</reference>
<sequence length="137" mass="16056">MVGKGKKSQPRFVGPYKILQLVGNVAYKLELPPRLSRIHNVFHMSMLKKYYPDPSLVLQPENIEIDEALTYEEIPVKLLDHKVKELRNKRIPLVKVLWRNHGVEEATWEVEEEIRKKYKDLFSDQGPYDATVIDQVT</sequence>
<keyword evidence="3" id="KW-1185">Reference proteome</keyword>